<organism evidence="1 2">
    <name type="scientific">Tribolium castaneum</name>
    <name type="common">Red flour beetle</name>
    <dbReference type="NCBI Taxonomy" id="7070"/>
    <lineage>
        <taxon>Eukaryota</taxon>
        <taxon>Metazoa</taxon>
        <taxon>Ecdysozoa</taxon>
        <taxon>Arthropoda</taxon>
        <taxon>Hexapoda</taxon>
        <taxon>Insecta</taxon>
        <taxon>Pterygota</taxon>
        <taxon>Neoptera</taxon>
        <taxon>Endopterygota</taxon>
        <taxon>Coleoptera</taxon>
        <taxon>Polyphaga</taxon>
        <taxon>Cucujiformia</taxon>
        <taxon>Tenebrionidae</taxon>
        <taxon>Tenebrionidae incertae sedis</taxon>
        <taxon>Tribolium</taxon>
    </lineage>
</organism>
<dbReference type="InParanoid" id="A0A139W9S7"/>
<accession>A0A139W9S7</accession>
<evidence type="ECO:0000313" key="2">
    <source>
        <dbReference type="Proteomes" id="UP000007266"/>
    </source>
</evidence>
<keyword evidence="2" id="KW-1185">Reference proteome</keyword>
<evidence type="ECO:0000313" key="1">
    <source>
        <dbReference type="EMBL" id="KYB24660.1"/>
    </source>
</evidence>
<protein>
    <submittedName>
        <fullName evidence="1">Uncharacterized protein</fullName>
    </submittedName>
</protein>
<name>A0A139W9S7_TRICA</name>
<feature type="non-terminal residue" evidence="1">
    <location>
        <position position="1"/>
    </location>
</feature>
<dbReference type="AlphaFoldDB" id="A0A139W9S7"/>
<proteinExistence type="predicted"/>
<sequence length="69" mass="7920">RYLSLVMCRSILPVSFFSTFSATSTRCKQAQAMAESQSPYQRPQLEEAAATLETLEKVHQEFHTTHRRS</sequence>
<reference evidence="1 2" key="2">
    <citation type="journal article" date="2010" name="Nucleic Acids Res.">
        <title>BeetleBase in 2010: revisions to provide comprehensive genomic information for Tribolium castaneum.</title>
        <authorList>
            <person name="Kim H.S."/>
            <person name="Murphy T."/>
            <person name="Xia J."/>
            <person name="Caragea D."/>
            <person name="Park Y."/>
            <person name="Beeman R.W."/>
            <person name="Lorenzen M.D."/>
            <person name="Butcher S."/>
            <person name="Manak J.R."/>
            <person name="Brown S.J."/>
        </authorList>
    </citation>
    <scope>NUCLEOTIDE SEQUENCE [LARGE SCALE GENOMIC DNA]</scope>
    <source>
        <strain evidence="1 2">Georgia GA2</strain>
    </source>
</reference>
<reference evidence="1 2" key="1">
    <citation type="journal article" date="2008" name="Nature">
        <title>The genome of the model beetle and pest Tribolium castaneum.</title>
        <authorList>
            <consortium name="Tribolium Genome Sequencing Consortium"/>
            <person name="Richards S."/>
            <person name="Gibbs R.A."/>
            <person name="Weinstock G.M."/>
            <person name="Brown S.J."/>
            <person name="Denell R."/>
            <person name="Beeman R.W."/>
            <person name="Gibbs R."/>
            <person name="Beeman R.W."/>
            <person name="Brown S.J."/>
            <person name="Bucher G."/>
            <person name="Friedrich M."/>
            <person name="Grimmelikhuijzen C.J."/>
            <person name="Klingler M."/>
            <person name="Lorenzen M."/>
            <person name="Richards S."/>
            <person name="Roth S."/>
            <person name="Schroder R."/>
            <person name="Tautz D."/>
            <person name="Zdobnov E.M."/>
            <person name="Muzny D."/>
            <person name="Gibbs R.A."/>
            <person name="Weinstock G.M."/>
            <person name="Attaway T."/>
            <person name="Bell S."/>
            <person name="Buhay C.J."/>
            <person name="Chandrabose M.N."/>
            <person name="Chavez D."/>
            <person name="Clerk-Blankenburg K.P."/>
            <person name="Cree A."/>
            <person name="Dao M."/>
            <person name="Davis C."/>
            <person name="Chacko J."/>
            <person name="Dinh H."/>
            <person name="Dugan-Rocha S."/>
            <person name="Fowler G."/>
            <person name="Garner T.T."/>
            <person name="Garnes J."/>
            <person name="Gnirke A."/>
            <person name="Hawes A."/>
            <person name="Hernandez J."/>
            <person name="Hines S."/>
            <person name="Holder M."/>
            <person name="Hume J."/>
            <person name="Jhangiani S.N."/>
            <person name="Joshi V."/>
            <person name="Khan Z.M."/>
            <person name="Jackson L."/>
            <person name="Kovar C."/>
            <person name="Kowis A."/>
            <person name="Lee S."/>
            <person name="Lewis L.R."/>
            <person name="Margolis J."/>
            <person name="Morgan M."/>
            <person name="Nazareth L.V."/>
            <person name="Nguyen N."/>
            <person name="Okwuonu G."/>
            <person name="Parker D."/>
            <person name="Richards S."/>
            <person name="Ruiz S.J."/>
            <person name="Santibanez J."/>
            <person name="Savard J."/>
            <person name="Scherer S.E."/>
            <person name="Schneider B."/>
            <person name="Sodergren E."/>
            <person name="Tautz D."/>
            <person name="Vattahil S."/>
            <person name="Villasana D."/>
            <person name="White C.S."/>
            <person name="Wright R."/>
            <person name="Park Y."/>
            <person name="Beeman R.W."/>
            <person name="Lord J."/>
            <person name="Oppert B."/>
            <person name="Lorenzen M."/>
            <person name="Brown S."/>
            <person name="Wang L."/>
            <person name="Savard J."/>
            <person name="Tautz D."/>
            <person name="Richards S."/>
            <person name="Weinstock G."/>
            <person name="Gibbs R.A."/>
            <person name="Liu Y."/>
            <person name="Worley K."/>
            <person name="Weinstock G."/>
            <person name="Elsik C.G."/>
            <person name="Reese J.T."/>
            <person name="Elhaik E."/>
            <person name="Landan G."/>
            <person name="Graur D."/>
            <person name="Arensburger P."/>
            <person name="Atkinson P."/>
            <person name="Beeman R.W."/>
            <person name="Beidler J."/>
            <person name="Brown S.J."/>
            <person name="Demuth J.P."/>
            <person name="Drury D.W."/>
            <person name="Du Y.Z."/>
            <person name="Fujiwara H."/>
            <person name="Lorenzen M."/>
            <person name="Maselli V."/>
            <person name="Osanai M."/>
            <person name="Park Y."/>
            <person name="Robertson H.M."/>
            <person name="Tu Z."/>
            <person name="Wang J.J."/>
            <person name="Wang S."/>
            <person name="Richards S."/>
            <person name="Song H."/>
            <person name="Zhang L."/>
            <person name="Sodergren E."/>
            <person name="Werner D."/>
            <person name="Stanke M."/>
            <person name="Morgenstern B."/>
            <person name="Solovyev V."/>
            <person name="Kosarev P."/>
            <person name="Brown G."/>
            <person name="Chen H.C."/>
            <person name="Ermolaeva O."/>
            <person name="Hlavina W."/>
            <person name="Kapustin Y."/>
            <person name="Kiryutin B."/>
            <person name="Kitts P."/>
            <person name="Maglott D."/>
            <person name="Pruitt K."/>
            <person name="Sapojnikov V."/>
            <person name="Souvorov A."/>
            <person name="Mackey A.J."/>
            <person name="Waterhouse R.M."/>
            <person name="Wyder S."/>
            <person name="Zdobnov E.M."/>
            <person name="Zdobnov E.M."/>
            <person name="Wyder S."/>
            <person name="Kriventseva E.V."/>
            <person name="Kadowaki T."/>
            <person name="Bork P."/>
            <person name="Aranda M."/>
            <person name="Bao R."/>
            <person name="Beermann A."/>
            <person name="Berns N."/>
            <person name="Bolognesi R."/>
            <person name="Bonneton F."/>
            <person name="Bopp D."/>
            <person name="Brown S.J."/>
            <person name="Bucher G."/>
            <person name="Butts T."/>
            <person name="Chaumot A."/>
            <person name="Denell R.E."/>
            <person name="Ferrier D.E."/>
            <person name="Friedrich M."/>
            <person name="Gordon C.M."/>
            <person name="Jindra M."/>
            <person name="Klingler M."/>
            <person name="Lan Q."/>
            <person name="Lattorff H.M."/>
            <person name="Laudet V."/>
            <person name="von Levetsow C."/>
            <person name="Liu Z."/>
            <person name="Lutz R."/>
            <person name="Lynch J.A."/>
            <person name="da Fonseca R.N."/>
            <person name="Posnien N."/>
            <person name="Reuter R."/>
            <person name="Roth S."/>
            <person name="Savard J."/>
            <person name="Schinko J.B."/>
            <person name="Schmitt C."/>
            <person name="Schoppmeier M."/>
            <person name="Schroder R."/>
            <person name="Shippy T.D."/>
            <person name="Simonnet F."/>
            <person name="Marques-Souza H."/>
            <person name="Tautz D."/>
            <person name="Tomoyasu Y."/>
            <person name="Trauner J."/>
            <person name="Van der Zee M."/>
            <person name="Vervoort M."/>
            <person name="Wittkopp N."/>
            <person name="Wimmer E.A."/>
            <person name="Yang X."/>
            <person name="Jones A.K."/>
            <person name="Sattelle D.B."/>
            <person name="Ebert P.R."/>
            <person name="Nelson D."/>
            <person name="Scott J.G."/>
            <person name="Beeman R.W."/>
            <person name="Muthukrishnan S."/>
            <person name="Kramer K.J."/>
            <person name="Arakane Y."/>
            <person name="Beeman R.W."/>
            <person name="Zhu Q."/>
            <person name="Hogenkamp D."/>
            <person name="Dixit R."/>
            <person name="Oppert B."/>
            <person name="Jiang H."/>
            <person name="Zou Z."/>
            <person name="Marshall J."/>
            <person name="Elpidina E."/>
            <person name="Vinokurov K."/>
            <person name="Oppert C."/>
            <person name="Zou Z."/>
            <person name="Evans J."/>
            <person name="Lu Z."/>
            <person name="Zhao P."/>
            <person name="Sumathipala N."/>
            <person name="Altincicek B."/>
            <person name="Vilcinskas A."/>
            <person name="Williams M."/>
            <person name="Hultmark D."/>
            <person name="Hetru C."/>
            <person name="Jiang H."/>
            <person name="Grimmelikhuijzen C.J."/>
            <person name="Hauser F."/>
            <person name="Cazzamali G."/>
            <person name="Williamson M."/>
            <person name="Park Y."/>
            <person name="Li B."/>
            <person name="Tanaka Y."/>
            <person name="Predel R."/>
            <person name="Neupert S."/>
            <person name="Schachtner J."/>
            <person name="Verleyen P."/>
            <person name="Raible F."/>
            <person name="Bork P."/>
            <person name="Friedrich M."/>
            <person name="Walden K.K."/>
            <person name="Robertson H.M."/>
            <person name="Angeli S."/>
            <person name="Foret S."/>
            <person name="Bucher G."/>
            <person name="Schuetz S."/>
            <person name="Maleszka R."/>
            <person name="Wimmer E.A."/>
            <person name="Beeman R.W."/>
            <person name="Lorenzen M."/>
            <person name="Tomoyasu Y."/>
            <person name="Miller S.C."/>
            <person name="Grossmann D."/>
            <person name="Bucher G."/>
        </authorList>
    </citation>
    <scope>NUCLEOTIDE SEQUENCE [LARGE SCALE GENOMIC DNA]</scope>
    <source>
        <strain evidence="1 2">Georgia GA2</strain>
    </source>
</reference>
<dbReference type="Proteomes" id="UP000007266">
    <property type="component" value="Unassembled WGS sequence"/>
</dbReference>
<gene>
    <name evidence="1" type="primary">AUGUSTUS-3.0.2_34959</name>
    <name evidence="1" type="ORF">TcasGA2_TC034959</name>
</gene>
<dbReference type="EMBL" id="KQ972042">
    <property type="protein sequence ID" value="KYB24660.1"/>
    <property type="molecule type" value="Genomic_DNA"/>
</dbReference>